<reference evidence="2" key="1">
    <citation type="submission" date="2025-08" db="UniProtKB">
        <authorList>
            <consortium name="RefSeq"/>
        </authorList>
    </citation>
    <scope>IDENTIFICATION</scope>
    <source>
        <tissue evidence="2">Whole insect</tissue>
    </source>
</reference>
<dbReference type="AlphaFoldDB" id="A0A6P7H0A8"/>
<evidence type="ECO:0000256" key="1">
    <source>
        <dbReference type="SAM" id="SignalP"/>
    </source>
</evidence>
<accession>A0A6P7H0A8</accession>
<proteinExistence type="predicted"/>
<gene>
    <name evidence="2" type="primary">LOC114348726</name>
</gene>
<dbReference type="InParanoid" id="A0A6P7H0A8"/>
<sequence>MSLPMYMVYAILLLFIAGQTQQSLNIGVKIKDVISGKFLGVNTTEDGRNAVYADDGLQYYDWILEPNCHSDSETASYRVLLADNVDFKWDHEYGCRRKNTDLVIYNIGSLTSFHNYFVYFEELRTIHVCDDNCIFVDPITKQVKSSQECSTKKCAQNKFDILFQELKEPTSTLSLNLDCFD</sequence>
<dbReference type="RefSeq" id="XP_028155034.1">
    <property type="nucleotide sequence ID" value="XM_028299233.1"/>
</dbReference>
<organism evidence="2">
    <name type="scientific">Diabrotica virgifera virgifera</name>
    <name type="common">western corn rootworm</name>
    <dbReference type="NCBI Taxonomy" id="50390"/>
    <lineage>
        <taxon>Eukaryota</taxon>
        <taxon>Metazoa</taxon>
        <taxon>Ecdysozoa</taxon>
        <taxon>Arthropoda</taxon>
        <taxon>Hexapoda</taxon>
        <taxon>Insecta</taxon>
        <taxon>Pterygota</taxon>
        <taxon>Neoptera</taxon>
        <taxon>Endopterygota</taxon>
        <taxon>Coleoptera</taxon>
        <taxon>Polyphaga</taxon>
        <taxon>Cucujiformia</taxon>
        <taxon>Chrysomeloidea</taxon>
        <taxon>Chrysomelidae</taxon>
        <taxon>Galerucinae</taxon>
        <taxon>Diabroticina</taxon>
        <taxon>Diabroticites</taxon>
        <taxon>Diabrotica</taxon>
    </lineage>
</organism>
<feature type="signal peptide" evidence="1">
    <location>
        <begin position="1"/>
        <end position="22"/>
    </location>
</feature>
<keyword evidence="1" id="KW-0732">Signal</keyword>
<protein>
    <submittedName>
        <fullName evidence="2">Uncharacterized protein LOC114348726</fullName>
    </submittedName>
</protein>
<evidence type="ECO:0000313" key="2">
    <source>
        <dbReference type="RefSeq" id="XP_028155034.1"/>
    </source>
</evidence>
<name>A0A6P7H0A8_DIAVI</name>
<dbReference type="KEGG" id="dvv:114348726"/>
<feature type="chain" id="PRO_5027888581" evidence="1">
    <location>
        <begin position="23"/>
        <end position="181"/>
    </location>
</feature>